<evidence type="ECO:0000313" key="4">
    <source>
        <dbReference type="Proteomes" id="UP000037530"/>
    </source>
</evidence>
<dbReference type="Pfam" id="PF06114">
    <property type="entry name" value="Peptidase_M78"/>
    <property type="match status" value="1"/>
</dbReference>
<dbReference type="InterPro" id="IPR052345">
    <property type="entry name" value="Rad_response_metalloprotease"/>
</dbReference>
<dbReference type="EMBL" id="LHPI01000023">
    <property type="protein sequence ID" value="KOO06012.1"/>
    <property type="molecule type" value="Genomic_DNA"/>
</dbReference>
<accession>A0A0M0HVY5</accession>
<keyword evidence="4" id="KW-1185">Reference proteome</keyword>
<dbReference type="PANTHER" id="PTHR43236">
    <property type="entry name" value="ANTITOXIN HIGA1"/>
    <property type="match status" value="1"/>
</dbReference>
<dbReference type="Proteomes" id="UP000037530">
    <property type="component" value="Unassembled WGS sequence"/>
</dbReference>
<dbReference type="OrthoDB" id="9794834at2"/>
<dbReference type="SUPFAM" id="SSF47413">
    <property type="entry name" value="lambda repressor-like DNA-binding domains"/>
    <property type="match status" value="1"/>
</dbReference>
<comment type="similarity">
    <text evidence="1">Belongs to the short-chain fatty acyl-CoA assimilation regulator (ScfR) family.</text>
</comment>
<dbReference type="PROSITE" id="PS50943">
    <property type="entry name" value="HTH_CROC1"/>
    <property type="match status" value="1"/>
</dbReference>
<dbReference type="InterPro" id="IPR010359">
    <property type="entry name" value="IrrE_HExxH"/>
</dbReference>
<dbReference type="CDD" id="cd00093">
    <property type="entry name" value="HTH_XRE"/>
    <property type="match status" value="1"/>
</dbReference>
<dbReference type="Pfam" id="PF01381">
    <property type="entry name" value="HTH_3"/>
    <property type="match status" value="1"/>
</dbReference>
<dbReference type="InterPro" id="IPR001387">
    <property type="entry name" value="Cro/C1-type_HTH"/>
</dbReference>
<dbReference type="STRING" id="171383.AKJ31_19240"/>
<dbReference type="PATRIC" id="fig|171383.3.peg.3924"/>
<proteinExistence type="inferred from homology"/>
<dbReference type="PANTHER" id="PTHR43236:SF1">
    <property type="entry name" value="BLL7220 PROTEIN"/>
    <property type="match status" value="1"/>
</dbReference>
<comment type="caution">
    <text evidence="3">The sequence shown here is derived from an EMBL/GenBank/DDBJ whole genome shotgun (WGS) entry which is preliminary data.</text>
</comment>
<protein>
    <submittedName>
        <fullName evidence="3">Zinc peptidase</fullName>
    </submittedName>
</protein>
<evidence type="ECO:0000259" key="2">
    <source>
        <dbReference type="PROSITE" id="PS50943"/>
    </source>
</evidence>
<evidence type="ECO:0000256" key="1">
    <source>
        <dbReference type="ARBA" id="ARBA00007227"/>
    </source>
</evidence>
<reference evidence="4" key="1">
    <citation type="submission" date="2015-08" db="EMBL/GenBank/DDBJ databases">
        <title>Vibrio galatheae sp. nov., a novel member of the Vibrionaceae family isolated from the Solomon Islands.</title>
        <authorList>
            <person name="Giubergia S."/>
            <person name="Machado H."/>
            <person name="Mateiu R.V."/>
            <person name="Gram L."/>
        </authorList>
    </citation>
    <scope>NUCLEOTIDE SEQUENCE [LARGE SCALE GENOMIC DNA]</scope>
    <source>
        <strain evidence="4">DSM 19134</strain>
    </source>
</reference>
<dbReference type="Gene3D" id="1.10.260.40">
    <property type="entry name" value="lambda repressor-like DNA-binding domains"/>
    <property type="match status" value="1"/>
</dbReference>
<feature type="domain" description="HTH cro/C1-type" evidence="2">
    <location>
        <begin position="10"/>
        <end position="64"/>
    </location>
</feature>
<evidence type="ECO:0000313" key="3">
    <source>
        <dbReference type="EMBL" id="KOO06012.1"/>
    </source>
</evidence>
<dbReference type="AlphaFoldDB" id="A0A0M0HVY5"/>
<gene>
    <name evidence="3" type="ORF">AKJ31_19240</name>
</gene>
<dbReference type="RefSeq" id="WP_053410661.1">
    <property type="nucleotide sequence ID" value="NZ_LHPI01000023.1"/>
</dbReference>
<dbReference type="InterPro" id="IPR010982">
    <property type="entry name" value="Lambda_DNA-bd_dom_sf"/>
</dbReference>
<dbReference type="SMART" id="SM00530">
    <property type="entry name" value="HTH_XRE"/>
    <property type="match status" value="1"/>
</dbReference>
<organism evidence="3 4">
    <name type="scientific">Vibrio hepatarius</name>
    <dbReference type="NCBI Taxonomy" id="171383"/>
    <lineage>
        <taxon>Bacteria</taxon>
        <taxon>Pseudomonadati</taxon>
        <taxon>Pseudomonadota</taxon>
        <taxon>Gammaproteobacteria</taxon>
        <taxon>Vibrionales</taxon>
        <taxon>Vibrionaceae</taxon>
        <taxon>Vibrio</taxon>
        <taxon>Vibrio oreintalis group</taxon>
    </lineage>
</organism>
<dbReference type="GO" id="GO:0003677">
    <property type="term" value="F:DNA binding"/>
    <property type="evidence" value="ECO:0007669"/>
    <property type="project" value="InterPro"/>
</dbReference>
<dbReference type="Gene3D" id="1.10.10.2910">
    <property type="match status" value="1"/>
</dbReference>
<name>A0A0M0HVY5_9VIBR</name>
<sequence>MNNEFFGEKLRLARLMAGITQQELGELVAVSRQFIHQLEAGVKPPAEDLLLALAEVLKVKSDFFFKKPQNDVKYEQCHFRKRKTTPVGLANRVLALGTIFELLVEIIEDHLELPVANFIDFEESDLCAEAIERAAEQCRINWGLGLDAPVTNMVRVLENNGAVITCFDGVSDKVDALSMNRKRPIIVRNNAKESCCRMRFDLAHECGHLVLHQGVETGCAKTEREADAFASAFLFPRKAFLKEFPQCVGPVRIRWEKIFALKLRWRVSARAIIYRANYLGLISSQQYRTANVYLNKSGQSKTEYLDDQIPMEQPELLSAAIDQLNEHLGISIFDIANDLGVSEQIVAQLTSYDLTKQINKSNVRNINF</sequence>